<dbReference type="Pfam" id="PF01381">
    <property type="entry name" value="HTH_3"/>
    <property type="match status" value="1"/>
</dbReference>
<comment type="caution">
    <text evidence="3">The sequence shown here is derived from an EMBL/GenBank/DDBJ whole genome shotgun (WGS) entry which is preliminary data.</text>
</comment>
<evidence type="ECO:0000313" key="3">
    <source>
        <dbReference type="EMBL" id="GAC81368.1"/>
    </source>
</evidence>
<protein>
    <recommendedName>
        <fullName evidence="2">HTH cro/C1-type domain-containing protein</fullName>
    </recommendedName>
</protein>
<dbReference type="EMBL" id="BAOP01000033">
    <property type="protein sequence ID" value="GAC81368.1"/>
    <property type="molecule type" value="Genomic_DNA"/>
</dbReference>
<dbReference type="Gene3D" id="1.10.260.40">
    <property type="entry name" value="lambda repressor-like DNA-binding domains"/>
    <property type="match status" value="1"/>
</dbReference>
<dbReference type="InterPro" id="IPR001387">
    <property type="entry name" value="Cro/C1-type_HTH"/>
</dbReference>
<dbReference type="InterPro" id="IPR010982">
    <property type="entry name" value="Lambda_DNA-bd_dom_sf"/>
</dbReference>
<dbReference type="PANTHER" id="PTHR43236">
    <property type="entry name" value="ANTITOXIN HIGA1"/>
    <property type="match status" value="1"/>
</dbReference>
<gene>
    <name evidence="3" type="ORF">GM1_033_00080</name>
</gene>
<dbReference type="eggNOG" id="COG2856">
    <property type="taxonomic scope" value="Bacteria"/>
</dbReference>
<dbReference type="CDD" id="cd00093">
    <property type="entry name" value="HTH_XRE"/>
    <property type="match status" value="1"/>
</dbReference>
<dbReference type="SUPFAM" id="SSF47413">
    <property type="entry name" value="lambda repressor-like DNA-binding domains"/>
    <property type="match status" value="1"/>
</dbReference>
<dbReference type="PANTHER" id="PTHR43236:SF1">
    <property type="entry name" value="BLL7220 PROTEIN"/>
    <property type="match status" value="1"/>
</dbReference>
<organism evidence="3 4">
    <name type="scientific">Gordonia malaquae NBRC 108250</name>
    <dbReference type="NCBI Taxonomy" id="1223542"/>
    <lineage>
        <taxon>Bacteria</taxon>
        <taxon>Bacillati</taxon>
        <taxon>Actinomycetota</taxon>
        <taxon>Actinomycetes</taxon>
        <taxon>Mycobacteriales</taxon>
        <taxon>Gordoniaceae</taxon>
        <taxon>Gordonia</taxon>
    </lineage>
</organism>
<evidence type="ECO:0000256" key="1">
    <source>
        <dbReference type="ARBA" id="ARBA00007227"/>
    </source>
</evidence>
<dbReference type="GO" id="GO:0003677">
    <property type="term" value="F:DNA binding"/>
    <property type="evidence" value="ECO:0007669"/>
    <property type="project" value="InterPro"/>
</dbReference>
<dbReference type="Pfam" id="PF06114">
    <property type="entry name" value="Peptidase_M78"/>
    <property type="match status" value="1"/>
</dbReference>
<feature type="domain" description="HTH cro/C1-type" evidence="2">
    <location>
        <begin position="18"/>
        <end position="65"/>
    </location>
</feature>
<dbReference type="Proteomes" id="UP000035009">
    <property type="component" value="Unassembled WGS sequence"/>
</dbReference>
<dbReference type="STRING" id="410332.SAMN04488550_3058"/>
<reference evidence="3 4" key="1">
    <citation type="submission" date="2013-02" db="EMBL/GenBank/DDBJ databases">
        <title>Whole genome shotgun sequence of Gordonia malaquae NBRC 108250.</title>
        <authorList>
            <person name="Yoshida I."/>
            <person name="Hosoyama A."/>
            <person name="Tsuchikane K."/>
            <person name="Ando Y."/>
            <person name="Baba S."/>
            <person name="Ohji S."/>
            <person name="Hamada M."/>
            <person name="Tamura T."/>
            <person name="Yamazoe A."/>
            <person name="Yamazaki S."/>
            <person name="Fujita N."/>
        </authorList>
    </citation>
    <scope>NUCLEOTIDE SEQUENCE [LARGE SCALE GENOMIC DNA]</scope>
    <source>
        <strain evidence="3 4">NBRC 108250</strain>
    </source>
</reference>
<dbReference type="RefSeq" id="WP_008381064.1">
    <property type="nucleotide sequence ID" value="NZ_BAOP01000033.1"/>
</dbReference>
<sequence length="381" mass="41808">MDPKVAAVGDRIRSRIPAGLTQATLADRVDMTPDALSRAMNGRRGFSTIELTDIAHILDVEVHWLITGEPDPHRVSVVARHAWDAESRRRVNPGKFSDDAIVKRVEALYLDAFPEGLPPSRATFTSARQVRDQLGEGFVRRFGELAESELGIDVVRVSGLSTDYSIQIGDRLVIVLSGGTHWYKSNWSLAHELGHIANGHHGESTCSVDEQEGAANAFAADLLLPAEQIRAVDWAAESEGGVAEFLWKSGVSRQALKVRLDNLRLGVSSDVSRALNRSTPQLVGRWLFETGRRTELADRQQDSARRRFPLDLLGALTERVETGQADPEGLAWALDVPVDDIDFPEPESDEVLAARYSARHSKPPSEVVARLIESTSETADG</sequence>
<dbReference type="SMART" id="SM00530">
    <property type="entry name" value="HTH_XRE"/>
    <property type="match status" value="1"/>
</dbReference>
<evidence type="ECO:0000259" key="2">
    <source>
        <dbReference type="PROSITE" id="PS50943"/>
    </source>
</evidence>
<evidence type="ECO:0000313" key="4">
    <source>
        <dbReference type="Proteomes" id="UP000035009"/>
    </source>
</evidence>
<accession>M3VC44</accession>
<dbReference type="InterPro" id="IPR052345">
    <property type="entry name" value="Rad_response_metalloprotease"/>
</dbReference>
<dbReference type="Gene3D" id="1.10.10.2910">
    <property type="match status" value="1"/>
</dbReference>
<comment type="similarity">
    <text evidence="1">Belongs to the short-chain fatty acyl-CoA assimilation regulator (ScfR) family.</text>
</comment>
<proteinExistence type="inferred from homology"/>
<name>M3VC44_GORML</name>
<dbReference type="OrthoDB" id="9794834at2"/>
<dbReference type="PROSITE" id="PS50943">
    <property type="entry name" value="HTH_CROC1"/>
    <property type="match status" value="1"/>
</dbReference>
<keyword evidence="4" id="KW-1185">Reference proteome</keyword>
<dbReference type="InterPro" id="IPR010359">
    <property type="entry name" value="IrrE_HExxH"/>
</dbReference>
<dbReference type="AlphaFoldDB" id="M3VC44"/>